<proteinExistence type="predicted"/>
<evidence type="ECO:0000313" key="2">
    <source>
        <dbReference type="Proteomes" id="UP000756132"/>
    </source>
</evidence>
<protein>
    <submittedName>
        <fullName evidence="1">Uncharacterized protein</fullName>
    </submittedName>
</protein>
<dbReference type="OrthoDB" id="3649835at2759"/>
<organism evidence="1 2">
    <name type="scientific">Passalora fulva</name>
    <name type="common">Tomato leaf mold</name>
    <name type="synonym">Cladosporium fulvum</name>
    <dbReference type="NCBI Taxonomy" id="5499"/>
    <lineage>
        <taxon>Eukaryota</taxon>
        <taxon>Fungi</taxon>
        <taxon>Dikarya</taxon>
        <taxon>Ascomycota</taxon>
        <taxon>Pezizomycotina</taxon>
        <taxon>Dothideomycetes</taxon>
        <taxon>Dothideomycetidae</taxon>
        <taxon>Mycosphaerellales</taxon>
        <taxon>Mycosphaerellaceae</taxon>
        <taxon>Fulvia</taxon>
    </lineage>
</organism>
<evidence type="ECO:0000313" key="1">
    <source>
        <dbReference type="EMBL" id="UJO23242.1"/>
    </source>
</evidence>
<gene>
    <name evidence="1" type="ORF">CLAFUR5_11943</name>
</gene>
<dbReference type="EMBL" id="CP090172">
    <property type="protein sequence ID" value="UJO23242.1"/>
    <property type="molecule type" value="Genomic_DNA"/>
</dbReference>
<keyword evidence="2" id="KW-1185">Reference proteome</keyword>
<sequence>MPLTTYHYTCGHTRHVQGRECSCIYDQLLRINERRTFYDPDIRYVPFNYSGNCRHNRDVMRPHECRDCRHYRERERAAIRARLPDTSRRYGLADLAGRSDLAPFFYDSYRSGPWWYGHGYGGRGQGFGSGKWR</sequence>
<dbReference type="KEGG" id="ffu:CLAFUR5_11943"/>
<reference evidence="1" key="1">
    <citation type="submission" date="2021-12" db="EMBL/GenBank/DDBJ databases">
        <authorList>
            <person name="Zaccaron A."/>
            <person name="Stergiopoulos I."/>
        </authorList>
    </citation>
    <scope>NUCLEOTIDE SEQUENCE</scope>
    <source>
        <strain evidence="1">Race5_Kim</strain>
    </source>
</reference>
<dbReference type="RefSeq" id="XP_047767608.1">
    <property type="nucleotide sequence ID" value="XM_047911091.1"/>
</dbReference>
<name>A0A9Q8PIX0_PASFU</name>
<accession>A0A9Q8PIX0</accession>
<dbReference type="Proteomes" id="UP000756132">
    <property type="component" value="Chromosome 10"/>
</dbReference>
<reference evidence="1" key="2">
    <citation type="journal article" date="2022" name="Microb. Genom.">
        <title>A chromosome-scale genome assembly of the tomato pathogen Cladosporium fulvum reveals a compartmentalized genome architecture and the presence of a dispensable chromosome.</title>
        <authorList>
            <person name="Zaccaron A.Z."/>
            <person name="Chen L.H."/>
            <person name="Samaras A."/>
            <person name="Stergiopoulos I."/>
        </authorList>
    </citation>
    <scope>NUCLEOTIDE SEQUENCE</scope>
    <source>
        <strain evidence="1">Race5_Kim</strain>
    </source>
</reference>
<dbReference type="AlphaFoldDB" id="A0A9Q8PIX0"/>
<dbReference type="GeneID" id="71991821"/>